<dbReference type="Pfam" id="PF05709">
    <property type="entry name" value="Sipho_tail"/>
    <property type="match status" value="1"/>
</dbReference>
<feature type="domain" description="Siphovirus-type tail component RIFT-related" evidence="1">
    <location>
        <begin position="17"/>
        <end position="119"/>
    </location>
</feature>
<organism evidence="2 3">
    <name type="scientific">Shouchella miscanthi</name>
    <dbReference type="NCBI Taxonomy" id="2598861"/>
    <lineage>
        <taxon>Bacteria</taxon>
        <taxon>Bacillati</taxon>
        <taxon>Bacillota</taxon>
        <taxon>Bacilli</taxon>
        <taxon>Bacillales</taxon>
        <taxon>Bacillaceae</taxon>
        <taxon>Shouchella</taxon>
    </lineage>
</organism>
<evidence type="ECO:0000313" key="3">
    <source>
        <dbReference type="Proteomes" id="UP001341820"/>
    </source>
</evidence>
<keyword evidence="3" id="KW-1185">Reference proteome</keyword>
<protein>
    <submittedName>
        <fullName evidence="2">Phage tail family protein</fullName>
    </submittedName>
</protein>
<sequence length="249" mass="28360">MFTYDGFDFSQSLIVHHIQRPILPAREIRSMSIFGRNGSFFFGKQDAALMITISVTIAGANRSDFREKVREIARLLNRAEPKPLIFHDERDKVIYGLLAEESELDELAASGRGDLIFYCPDPYYYAIEDEFFIYHSEGTHHFTREKGSIHSFPLIQVKGQLQNGFIRLTLNDTEMVYDGTLESGEQLRLDSQYVTAYTVKPNGERVSALNHLNSIEFPVLQPGANQLSLAFEGTGEVEELTIQARSRWV</sequence>
<dbReference type="Proteomes" id="UP001341820">
    <property type="component" value="Unassembled WGS sequence"/>
</dbReference>
<evidence type="ECO:0000259" key="1">
    <source>
        <dbReference type="Pfam" id="PF05709"/>
    </source>
</evidence>
<dbReference type="NCBIfam" id="TIGR01633">
    <property type="entry name" value="phi3626_gp14_N"/>
    <property type="match status" value="1"/>
</dbReference>
<dbReference type="Gene3D" id="2.40.30.200">
    <property type="match status" value="1"/>
</dbReference>
<evidence type="ECO:0000313" key="2">
    <source>
        <dbReference type="EMBL" id="MED4127710.1"/>
    </source>
</evidence>
<comment type="caution">
    <text evidence="2">The sequence shown here is derived from an EMBL/GenBank/DDBJ whole genome shotgun (WGS) entry which is preliminary data.</text>
</comment>
<name>A0ABU6NKE1_9BACI</name>
<dbReference type="EMBL" id="JAROAS010000009">
    <property type="protein sequence ID" value="MED4127710.1"/>
    <property type="molecule type" value="Genomic_DNA"/>
</dbReference>
<accession>A0ABU6NKE1</accession>
<dbReference type="InterPro" id="IPR008841">
    <property type="entry name" value="Siphovirus-type_tail_N"/>
</dbReference>
<reference evidence="2 3" key="1">
    <citation type="submission" date="2023-03" db="EMBL/GenBank/DDBJ databases">
        <title>Bacillus Genome Sequencing.</title>
        <authorList>
            <person name="Dunlap C."/>
        </authorList>
    </citation>
    <scope>NUCLEOTIDE SEQUENCE [LARGE SCALE GENOMIC DNA]</scope>
    <source>
        <strain evidence="2 3">B-4107</strain>
    </source>
</reference>
<gene>
    <name evidence="2" type="ORF">P5F74_06155</name>
</gene>
<dbReference type="InterPro" id="IPR006520">
    <property type="entry name" value="Dit_BPSPP_N"/>
</dbReference>
<proteinExistence type="predicted"/>
<dbReference type="RefSeq" id="WP_060704390.1">
    <property type="nucleotide sequence ID" value="NZ_CP042163.1"/>
</dbReference>